<keyword evidence="1" id="KW-1133">Transmembrane helix</keyword>
<proteinExistence type="predicted"/>
<evidence type="ECO:0000313" key="2">
    <source>
        <dbReference type="EMBL" id="AKY03758.1"/>
    </source>
</evidence>
<protein>
    <submittedName>
        <fullName evidence="2">Uncharacterized protein</fullName>
    </submittedName>
</protein>
<feature type="transmembrane region" description="Helical" evidence="1">
    <location>
        <begin position="65"/>
        <end position="83"/>
    </location>
</feature>
<dbReference type="EMBL" id="KT186228">
    <property type="protein sequence ID" value="AKY03758.1"/>
    <property type="molecule type" value="Genomic_DNA"/>
</dbReference>
<reference evidence="2 3" key="1">
    <citation type="journal article" date="2016" name="Genome Announc.">
        <title>Genome Sequences of Streptomyces Phages Amela and Verse.</title>
        <authorList>
            <person name="Layton S.R."/>
            <person name="Hemenway R.M."/>
            <person name="Munyoki C.M."/>
            <person name="Barnes E.B."/>
            <person name="Barnett S.E."/>
            <person name="Bond A.M."/>
            <person name="Narvaez J.M."/>
            <person name="Sirisakd C.D."/>
            <person name="Smith B.R."/>
            <person name="Swain J."/>
            <person name="Syed O."/>
            <person name="Bowman C.A."/>
            <person name="Russell D.A."/>
            <person name="Bhuiyan S."/>
            <person name="Donegan-Quick R."/>
            <person name="Benjamin R.C."/>
            <person name="Hughes L.E."/>
        </authorList>
    </citation>
    <scope>NUCLEOTIDE SEQUENCE [LARGE SCALE GENOMIC DNA]</scope>
</reference>
<dbReference type="OrthoDB" id="21552at10239"/>
<keyword evidence="3" id="KW-1185">Reference proteome</keyword>
<feature type="transmembrane region" description="Helical" evidence="1">
    <location>
        <begin position="12"/>
        <end position="31"/>
    </location>
</feature>
<keyword evidence="1" id="KW-0812">Transmembrane</keyword>
<dbReference type="KEGG" id="vg:26634812"/>
<keyword evidence="1" id="KW-0472">Membrane</keyword>
<sequence>MPRLPARSMSIWTWLWVLWLGAFVVIEGIALKRKAPGDTLSEHVWKWFHTDKLTKPTGTTRLRRFVLLAFMAWLAVHFLTGGIF</sequence>
<gene>
    <name evidence="2" type="ORF">SEA_AMELA_3</name>
</gene>
<accession>A0A0K1YA28</accession>
<organism evidence="2 3">
    <name type="scientific">Streptomyces phage Amela</name>
    <dbReference type="NCBI Taxonomy" id="1673877"/>
    <lineage>
        <taxon>Viruses</taxon>
        <taxon>Duplodnaviria</taxon>
        <taxon>Heunggongvirae</taxon>
        <taxon>Uroviricota</taxon>
        <taxon>Caudoviricetes</taxon>
        <taxon>Arquatrovirinae</taxon>
        <taxon>Camvirus</taxon>
        <taxon>Camvirus amela</taxon>
    </lineage>
</organism>
<evidence type="ECO:0000256" key="1">
    <source>
        <dbReference type="SAM" id="Phobius"/>
    </source>
</evidence>
<name>A0A0K1YA28_9CAUD</name>
<dbReference type="RefSeq" id="YP_009208281.1">
    <property type="nucleotide sequence ID" value="NC_028904.1"/>
</dbReference>
<evidence type="ECO:0000313" key="3">
    <source>
        <dbReference type="Proteomes" id="UP000204170"/>
    </source>
</evidence>
<dbReference type="GeneID" id="26634812"/>
<dbReference type="Proteomes" id="UP000204170">
    <property type="component" value="Segment"/>
</dbReference>